<dbReference type="Pfam" id="PF01842">
    <property type="entry name" value="ACT"/>
    <property type="match status" value="1"/>
</dbReference>
<evidence type="ECO:0000313" key="23">
    <source>
        <dbReference type="Proteomes" id="UP000007718"/>
    </source>
</evidence>
<dbReference type="SUPFAM" id="SSF53850">
    <property type="entry name" value="Periplasmic binding protein-like II"/>
    <property type="match status" value="1"/>
</dbReference>
<dbReference type="Pfam" id="PF01817">
    <property type="entry name" value="CM_2"/>
    <property type="match status" value="1"/>
</dbReference>
<comment type="catalytic activity">
    <reaction evidence="1">
        <text>chorismate = prephenate</text>
        <dbReference type="Rhea" id="RHEA:13897"/>
        <dbReference type="ChEBI" id="CHEBI:29748"/>
        <dbReference type="ChEBI" id="CHEBI:29934"/>
        <dbReference type="EC" id="5.4.99.5"/>
    </reaction>
</comment>
<dbReference type="InterPro" id="IPR008242">
    <property type="entry name" value="Chor_mutase/pphenate_deHydtase"/>
</dbReference>
<evidence type="ECO:0000259" key="21">
    <source>
        <dbReference type="PROSITE" id="PS51671"/>
    </source>
</evidence>
<feature type="site" description="Essential for prephenate dehydratase activity" evidence="18">
    <location>
        <position position="271"/>
    </location>
</feature>
<dbReference type="NCBIfam" id="TIGR01807">
    <property type="entry name" value="CM_P2"/>
    <property type="match status" value="1"/>
</dbReference>
<dbReference type="PROSITE" id="PS51671">
    <property type="entry name" value="ACT"/>
    <property type="match status" value="1"/>
</dbReference>
<dbReference type="UniPathway" id="UPA00121">
    <property type="reaction ID" value="UER00345"/>
</dbReference>
<keyword evidence="14" id="KW-0511">Multifunctional enzyme</keyword>
<evidence type="ECO:0000259" key="20">
    <source>
        <dbReference type="PROSITE" id="PS51171"/>
    </source>
</evidence>
<dbReference type="Proteomes" id="UP000007718">
    <property type="component" value="Chromosome"/>
</dbReference>
<keyword evidence="13" id="KW-0456">Lyase</keyword>
<dbReference type="InterPro" id="IPR036979">
    <property type="entry name" value="CM_dom_sf"/>
</dbReference>
<dbReference type="PANTHER" id="PTHR21022">
    <property type="entry name" value="PREPHENATE DEHYDRATASE P PROTEIN"/>
    <property type="match status" value="1"/>
</dbReference>
<sequence>MSDQPGRPDPTSESLAAALAPHRERIDAIDAQLLDLLSQRAAEARAIGTLKGTAAVYRPEREAQVLARIAALNAGPLHENAVRRIFREIMSECLALERPLTVTYLGPQGTFTEQAARRHFGGAAQLASCATIDEALREVEARQADYAVVPVENSSEGAVNRTLDLLPATPLRACGEVTLRIHHCLMSPGEDAAAVARIYAHPQALAQCHEYLTRHLPAAERLPVSSNAEAARLAAQSGQAHVAALGPGAAAGLYGLNVLEQNIEDDPSNTTRFLVLGHASPGPSGQDRTTLVVAAPQAEHAGAMHRLLEPFSRLGISMTRLESRPVRGGLWQYVFFIDIEGHAQDRDVAQALAEMRERATFLKVVGSFPRAVS</sequence>
<dbReference type="STRING" id="693977.Deipr_0356"/>
<comment type="function">
    <text evidence="2">Catalyzes the Claisen rearrangement of chorismate to prephenate and the decarboxylation/dehydration of prephenate to phenylpyruvate.</text>
</comment>
<dbReference type="GO" id="GO:0009094">
    <property type="term" value="P:L-phenylalanine biosynthetic process"/>
    <property type="evidence" value="ECO:0007669"/>
    <property type="project" value="UniProtKB-UniPathway"/>
</dbReference>
<protein>
    <recommendedName>
        <fullName evidence="7">Bifunctional chorismate mutase/prephenate dehydratase</fullName>
        <ecNumber evidence="6">4.2.1.51</ecNumber>
    </recommendedName>
    <alternativeName>
        <fullName evidence="16">Chorismate mutase-prephenate dehydratase</fullName>
    </alternativeName>
    <alternativeName>
        <fullName evidence="15">p-protein</fullName>
    </alternativeName>
</protein>
<feature type="domain" description="Chorismate mutase" evidence="19">
    <location>
        <begin position="13"/>
        <end position="101"/>
    </location>
</feature>
<evidence type="ECO:0000313" key="22">
    <source>
        <dbReference type="EMBL" id="ADY25526.1"/>
    </source>
</evidence>
<evidence type="ECO:0000256" key="9">
    <source>
        <dbReference type="ARBA" id="ARBA00022605"/>
    </source>
</evidence>
<keyword evidence="12" id="KW-0413">Isomerase</keyword>
<evidence type="ECO:0000259" key="19">
    <source>
        <dbReference type="PROSITE" id="PS51168"/>
    </source>
</evidence>
<evidence type="ECO:0000256" key="4">
    <source>
        <dbReference type="ARBA" id="ARBA00004741"/>
    </source>
</evidence>
<evidence type="ECO:0000256" key="16">
    <source>
        <dbReference type="ARBA" id="ARBA00031520"/>
    </source>
</evidence>
<dbReference type="InterPro" id="IPR045865">
    <property type="entry name" value="ACT-like_dom_sf"/>
</dbReference>
<dbReference type="Gene3D" id="1.20.59.10">
    <property type="entry name" value="Chorismate mutase"/>
    <property type="match status" value="1"/>
</dbReference>
<dbReference type="NCBIfam" id="NF008865">
    <property type="entry name" value="PRK11898.1"/>
    <property type="match status" value="1"/>
</dbReference>
<dbReference type="GO" id="GO:0046417">
    <property type="term" value="P:chorismate metabolic process"/>
    <property type="evidence" value="ECO:0007669"/>
    <property type="project" value="InterPro"/>
</dbReference>
<dbReference type="PROSITE" id="PS51168">
    <property type="entry name" value="CHORISMATE_MUT_2"/>
    <property type="match status" value="1"/>
</dbReference>
<evidence type="ECO:0000256" key="11">
    <source>
        <dbReference type="ARBA" id="ARBA00023222"/>
    </source>
</evidence>
<dbReference type="PROSITE" id="PS00858">
    <property type="entry name" value="PREPHENATE_DEHYDR_2"/>
    <property type="match status" value="1"/>
</dbReference>
<dbReference type="PANTHER" id="PTHR21022:SF19">
    <property type="entry name" value="PREPHENATE DEHYDRATASE-RELATED"/>
    <property type="match status" value="1"/>
</dbReference>
<proteinExistence type="predicted"/>
<comment type="catalytic activity">
    <reaction evidence="17">
        <text>prephenate + H(+) = 3-phenylpyruvate + CO2 + H2O</text>
        <dbReference type="Rhea" id="RHEA:21648"/>
        <dbReference type="ChEBI" id="CHEBI:15377"/>
        <dbReference type="ChEBI" id="CHEBI:15378"/>
        <dbReference type="ChEBI" id="CHEBI:16526"/>
        <dbReference type="ChEBI" id="CHEBI:18005"/>
        <dbReference type="ChEBI" id="CHEBI:29934"/>
        <dbReference type="EC" id="4.2.1.51"/>
    </reaction>
</comment>
<dbReference type="InterPro" id="IPR018528">
    <property type="entry name" value="Preph_deHydtase_CS"/>
</dbReference>
<dbReference type="SUPFAM" id="SSF48600">
    <property type="entry name" value="Chorismate mutase II"/>
    <property type="match status" value="1"/>
</dbReference>
<evidence type="ECO:0000256" key="18">
    <source>
        <dbReference type="PIRSR" id="PIRSR001500-2"/>
    </source>
</evidence>
<dbReference type="SMART" id="SM00830">
    <property type="entry name" value="CM_2"/>
    <property type="match status" value="1"/>
</dbReference>
<dbReference type="PROSITE" id="PS00857">
    <property type="entry name" value="PREPHENATE_DEHYDR_1"/>
    <property type="match status" value="1"/>
</dbReference>
<evidence type="ECO:0000256" key="13">
    <source>
        <dbReference type="ARBA" id="ARBA00023239"/>
    </source>
</evidence>
<dbReference type="InterPro" id="IPR002701">
    <property type="entry name" value="CM_II_prokaryot"/>
</dbReference>
<keyword evidence="11" id="KW-0584">Phenylalanine biosynthesis</keyword>
<dbReference type="AlphaFoldDB" id="F0RJI5"/>
<evidence type="ECO:0000256" key="15">
    <source>
        <dbReference type="ARBA" id="ARBA00031175"/>
    </source>
</evidence>
<gene>
    <name evidence="22" type="ordered locus">Deipr_0356</name>
</gene>
<dbReference type="CDD" id="cd04905">
    <property type="entry name" value="ACT_CM-PDT"/>
    <property type="match status" value="1"/>
</dbReference>
<dbReference type="EC" id="4.2.1.51" evidence="6"/>
<dbReference type="SUPFAM" id="SSF55021">
    <property type="entry name" value="ACT-like"/>
    <property type="match status" value="1"/>
</dbReference>
<dbReference type="InterPro" id="IPR001086">
    <property type="entry name" value="Preph_deHydtase"/>
</dbReference>
<organism evidence="22 23">
    <name type="scientific">Deinococcus proteolyticus (strain ATCC 35074 / DSM 20540 / JCM 6276 / NBRC 101906 / NCIMB 13154 / VKM Ac-1939 / CCM 2703 / MRP)</name>
    <dbReference type="NCBI Taxonomy" id="693977"/>
    <lineage>
        <taxon>Bacteria</taxon>
        <taxon>Thermotogati</taxon>
        <taxon>Deinococcota</taxon>
        <taxon>Deinococci</taxon>
        <taxon>Deinococcales</taxon>
        <taxon>Deinococcaceae</taxon>
        <taxon>Deinococcus</taxon>
    </lineage>
</organism>
<dbReference type="PIRSF" id="PIRSF001500">
    <property type="entry name" value="Chor_mut_pdt_Ppr"/>
    <property type="match status" value="1"/>
</dbReference>
<dbReference type="GO" id="GO:0004664">
    <property type="term" value="F:prephenate dehydratase activity"/>
    <property type="evidence" value="ECO:0007669"/>
    <property type="project" value="UniProtKB-EC"/>
</dbReference>
<evidence type="ECO:0000256" key="5">
    <source>
        <dbReference type="ARBA" id="ARBA00004817"/>
    </source>
</evidence>
<dbReference type="CDD" id="cd13630">
    <property type="entry name" value="PBP2_PDT_1"/>
    <property type="match status" value="1"/>
</dbReference>
<dbReference type="GO" id="GO:0005737">
    <property type="term" value="C:cytoplasm"/>
    <property type="evidence" value="ECO:0007669"/>
    <property type="project" value="UniProtKB-SubCell"/>
</dbReference>
<evidence type="ECO:0000256" key="3">
    <source>
        <dbReference type="ARBA" id="ARBA00004496"/>
    </source>
</evidence>
<evidence type="ECO:0000256" key="10">
    <source>
        <dbReference type="ARBA" id="ARBA00023141"/>
    </source>
</evidence>
<dbReference type="FunFam" id="3.40.190.10:FF:000029">
    <property type="entry name" value="Chorismate mutase/Prephenate dehydratase"/>
    <property type="match status" value="1"/>
</dbReference>
<dbReference type="RefSeq" id="WP_013614135.1">
    <property type="nucleotide sequence ID" value="NC_015161.1"/>
</dbReference>
<dbReference type="OrthoDB" id="9802281at2"/>
<keyword evidence="23" id="KW-1185">Reference proteome</keyword>
<dbReference type="InterPro" id="IPR036263">
    <property type="entry name" value="Chorismate_II_sf"/>
</dbReference>
<dbReference type="eggNOG" id="COG0077">
    <property type="taxonomic scope" value="Bacteria"/>
</dbReference>
<evidence type="ECO:0000256" key="2">
    <source>
        <dbReference type="ARBA" id="ARBA00002364"/>
    </source>
</evidence>
<name>F0RJI5_DEIPM</name>
<evidence type="ECO:0000256" key="17">
    <source>
        <dbReference type="ARBA" id="ARBA00047848"/>
    </source>
</evidence>
<dbReference type="GO" id="GO:0004106">
    <property type="term" value="F:chorismate mutase activity"/>
    <property type="evidence" value="ECO:0007669"/>
    <property type="project" value="UniProtKB-EC"/>
</dbReference>
<dbReference type="UniPathway" id="UPA00120">
    <property type="reaction ID" value="UER00203"/>
</dbReference>
<dbReference type="Gene3D" id="3.30.70.260">
    <property type="match status" value="1"/>
</dbReference>
<dbReference type="HOGENOM" id="CLU_035008_0_1_0"/>
<dbReference type="FunFam" id="3.30.70.260:FF:000012">
    <property type="entry name" value="Prephenate dehydratase"/>
    <property type="match status" value="1"/>
</dbReference>
<evidence type="ECO:0000256" key="1">
    <source>
        <dbReference type="ARBA" id="ARBA00000824"/>
    </source>
</evidence>
<keyword evidence="9" id="KW-0028">Amino-acid biosynthesis</keyword>
<reference evidence="22 23" key="2">
    <citation type="journal article" date="2012" name="Stand. Genomic Sci.">
        <title>Complete genome sequence of the orange-red pigmented, radioresistant Deinococcus proteolyticus type strain (MRP(T)).</title>
        <authorList>
            <person name="Copeland A."/>
            <person name="Zeytun A."/>
            <person name="Yassawong M."/>
            <person name="Nolan M."/>
            <person name="Lucas S."/>
            <person name="Hammon N."/>
            <person name="Deshpande S."/>
            <person name="Cheng J.F."/>
            <person name="Han C."/>
            <person name="Tapia R."/>
            <person name="Goodwin L.A."/>
            <person name="Pitluck S."/>
            <person name="Mavromatis K."/>
            <person name="Liolios K."/>
            <person name="Pagani I."/>
            <person name="Ivanova N."/>
            <person name="Mikhailova N."/>
            <person name="Pati A."/>
            <person name="Chen A."/>
            <person name="Palaniappan K."/>
            <person name="Land M."/>
            <person name="Hauser L."/>
            <person name="Jeffries C.D."/>
            <person name="Brambilla E.M."/>
            <person name="Rohde M."/>
            <person name="Sikorski J."/>
            <person name="Pukall R."/>
            <person name="Goker M."/>
            <person name="Detter J.C."/>
            <person name="Woyke T."/>
            <person name="Bristow J."/>
            <person name="Eisen J.A."/>
            <person name="Markowitz V."/>
            <person name="Hugenholtz P."/>
            <person name="Kyrpides N.C."/>
            <person name="Klenk H.P."/>
            <person name="Lapidus A."/>
        </authorList>
    </citation>
    <scope>NUCLEOTIDE SEQUENCE [LARGE SCALE GENOMIC DNA]</scope>
    <source>
        <strain evidence="23">ATCC 35074 / DSM 20540 / JCM 6276 / NBRC 101906 / NCIMB 13154 / VKM Ac-1939 / CCM 2703 / MRP</strain>
    </source>
</reference>
<dbReference type="eggNOG" id="COG1605">
    <property type="taxonomic scope" value="Bacteria"/>
</dbReference>
<accession>F0RJI5</accession>
<comment type="subcellular location">
    <subcellularLocation>
        <location evidence="3">Cytoplasm</location>
    </subcellularLocation>
</comment>
<dbReference type="KEGG" id="dpt:Deipr_0356"/>
<keyword evidence="8" id="KW-0963">Cytoplasm</keyword>
<dbReference type="PROSITE" id="PS51171">
    <property type="entry name" value="PREPHENATE_DEHYDR_3"/>
    <property type="match status" value="1"/>
</dbReference>
<reference evidence="23" key="1">
    <citation type="submission" date="2011-02" db="EMBL/GenBank/DDBJ databases">
        <title>The complete sequence of chromosome of Deinococcus proteolyticus DSM 20540.</title>
        <authorList>
            <consortium name="US DOE Joint Genome Institute (JGI-PGF)"/>
            <person name="Lucas S."/>
            <person name="Copeland A."/>
            <person name="Lapidus A."/>
            <person name="Bruce D."/>
            <person name="Goodwin L."/>
            <person name="Pitluck S."/>
            <person name="Kyrpides N."/>
            <person name="Mavromatis K."/>
            <person name="Pagani I."/>
            <person name="Ivanova N."/>
            <person name="Ovchinnikova G."/>
            <person name="Zeytun A."/>
            <person name="Detter J.C."/>
            <person name="Han C."/>
            <person name="Land M."/>
            <person name="Hauser L."/>
            <person name="Markowitz V."/>
            <person name="Cheng J.-F."/>
            <person name="Hugenholtz P."/>
            <person name="Woyke T."/>
            <person name="Wu D."/>
            <person name="Pukall R."/>
            <person name="Steenblock K."/>
            <person name="Brambilla E."/>
            <person name="Klenk H.-P."/>
            <person name="Eisen J.A."/>
        </authorList>
    </citation>
    <scope>NUCLEOTIDE SEQUENCE [LARGE SCALE GENOMIC DNA]</scope>
    <source>
        <strain evidence="23">ATCC 35074 / DSM 20540 / JCM 6276 / NBRC 101906 / NCIMB 13154 / VKM Ac-1939 / CCM 2703 / MRP</strain>
    </source>
</reference>
<dbReference type="InterPro" id="IPR010957">
    <property type="entry name" value="G/b/e-P-prot_chorismate_mutase"/>
</dbReference>
<dbReference type="FunFam" id="3.40.190.10:FF:000034">
    <property type="entry name" value="Chorismate mutase/prephenate dehydratase"/>
    <property type="match status" value="1"/>
</dbReference>
<dbReference type="Pfam" id="PF00800">
    <property type="entry name" value="PDT"/>
    <property type="match status" value="1"/>
</dbReference>
<dbReference type="EMBL" id="CP002536">
    <property type="protein sequence ID" value="ADY25526.1"/>
    <property type="molecule type" value="Genomic_DNA"/>
</dbReference>
<evidence type="ECO:0000256" key="7">
    <source>
        <dbReference type="ARBA" id="ARBA00014401"/>
    </source>
</evidence>
<feature type="domain" description="ACT" evidence="21">
    <location>
        <begin position="292"/>
        <end position="369"/>
    </location>
</feature>
<evidence type="ECO:0000256" key="8">
    <source>
        <dbReference type="ARBA" id="ARBA00022490"/>
    </source>
</evidence>
<evidence type="ECO:0000256" key="6">
    <source>
        <dbReference type="ARBA" id="ARBA00013147"/>
    </source>
</evidence>
<evidence type="ECO:0000256" key="14">
    <source>
        <dbReference type="ARBA" id="ARBA00023268"/>
    </source>
</evidence>
<dbReference type="Gene3D" id="3.40.190.10">
    <property type="entry name" value="Periplasmic binding protein-like II"/>
    <property type="match status" value="2"/>
</dbReference>
<keyword evidence="10" id="KW-0057">Aromatic amino acid biosynthesis</keyword>
<comment type="pathway">
    <text evidence="5">Metabolic intermediate biosynthesis; prephenate biosynthesis; prephenate from chorismate: step 1/1.</text>
</comment>
<evidence type="ECO:0000256" key="12">
    <source>
        <dbReference type="ARBA" id="ARBA00023235"/>
    </source>
</evidence>
<dbReference type="InterPro" id="IPR002912">
    <property type="entry name" value="ACT_dom"/>
</dbReference>
<feature type="domain" description="Prephenate dehydratase" evidence="20">
    <location>
        <begin position="101"/>
        <end position="278"/>
    </location>
</feature>
<comment type="pathway">
    <text evidence="4">Amino-acid biosynthesis; L-phenylalanine biosynthesis; phenylpyruvate from prephenate: step 1/1.</text>
</comment>